<dbReference type="SUPFAM" id="SSF56784">
    <property type="entry name" value="HAD-like"/>
    <property type="match status" value="1"/>
</dbReference>
<dbReference type="STRING" id="477680.SAMN05421788_104181"/>
<dbReference type="InterPro" id="IPR004274">
    <property type="entry name" value="FCP1_dom"/>
</dbReference>
<dbReference type="PROSITE" id="PS50969">
    <property type="entry name" value="FCP1"/>
    <property type="match status" value="1"/>
</dbReference>
<dbReference type="EMBL" id="FTOR01000004">
    <property type="protein sequence ID" value="SIT15635.1"/>
    <property type="molecule type" value="Genomic_DNA"/>
</dbReference>
<dbReference type="AlphaFoldDB" id="A0A1N7PYL4"/>
<dbReference type="Pfam" id="PF03031">
    <property type="entry name" value="NIF"/>
    <property type="match status" value="1"/>
</dbReference>
<dbReference type="InterPro" id="IPR050365">
    <property type="entry name" value="TIM50"/>
</dbReference>
<dbReference type="OrthoDB" id="65801at2"/>
<feature type="domain" description="FCP1 homology" evidence="1">
    <location>
        <begin position="3"/>
        <end position="164"/>
    </location>
</feature>
<dbReference type="SMART" id="SM00577">
    <property type="entry name" value="CPDc"/>
    <property type="match status" value="1"/>
</dbReference>
<organism evidence="2 3">
    <name type="scientific">Filimonas lacunae</name>
    <dbReference type="NCBI Taxonomy" id="477680"/>
    <lineage>
        <taxon>Bacteria</taxon>
        <taxon>Pseudomonadati</taxon>
        <taxon>Bacteroidota</taxon>
        <taxon>Chitinophagia</taxon>
        <taxon>Chitinophagales</taxon>
        <taxon>Chitinophagaceae</taxon>
        <taxon>Filimonas</taxon>
    </lineage>
</organism>
<dbReference type="Proteomes" id="UP000186917">
    <property type="component" value="Unassembled WGS sequence"/>
</dbReference>
<evidence type="ECO:0000313" key="2">
    <source>
        <dbReference type="EMBL" id="SIT15635.1"/>
    </source>
</evidence>
<evidence type="ECO:0000313" key="3">
    <source>
        <dbReference type="Proteomes" id="UP000186917"/>
    </source>
</evidence>
<dbReference type="RefSeq" id="WP_076379530.1">
    <property type="nucleotide sequence ID" value="NZ_AP017422.1"/>
</dbReference>
<proteinExistence type="predicted"/>
<gene>
    <name evidence="2" type="ORF">SAMN05421788_104181</name>
</gene>
<evidence type="ECO:0000259" key="1">
    <source>
        <dbReference type="PROSITE" id="PS50969"/>
    </source>
</evidence>
<accession>A0A1N7PYL4</accession>
<name>A0A1N7PYL4_9BACT</name>
<dbReference type="PANTHER" id="PTHR12210">
    <property type="entry name" value="DULLARD PROTEIN PHOSPHATASE"/>
    <property type="match status" value="1"/>
</dbReference>
<protein>
    <submittedName>
        <fullName evidence="2">NLI interacting factor-like phosphatase</fullName>
    </submittedName>
</protein>
<sequence>MATDKPDKLLLLDLDETLVHATVQPLNEKADFVFDVYHVYKRPGVEQFLQEISQHFVLGVWSSADDAYVEEIVKTITPASVEWAMVWGKTRCTLKRDYQMDNYYWEKKLDKVKKKGFQLEQVIIVDDSPQKSRSNYGNAVYIHPFEGDGKDEELTHLFTYLLTLKEVENIRAIEKRGWRNRNS</sequence>
<dbReference type="InterPro" id="IPR023214">
    <property type="entry name" value="HAD_sf"/>
</dbReference>
<keyword evidence="3" id="KW-1185">Reference proteome</keyword>
<dbReference type="Gene3D" id="3.40.50.1000">
    <property type="entry name" value="HAD superfamily/HAD-like"/>
    <property type="match status" value="1"/>
</dbReference>
<reference evidence="3" key="1">
    <citation type="submission" date="2017-01" db="EMBL/GenBank/DDBJ databases">
        <authorList>
            <person name="Varghese N."/>
            <person name="Submissions S."/>
        </authorList>
    </citation>
    <scope>NUCLEOTIDE SEQUENCE [LARGE SCALE GENOMIC DNA]</scope>
    <source>
        <strain evidence="3">DSM 21054</strain>
    </source>
</reference>
<dbReference type="InterPro" id="IPR036412">
    <property type="entry name" value="HAD-like_sf"/>
</dbReference>